<dbReference type="Gene3D" id="2.60.120.10">
    <property type="entry name" value="Jelly Rolls"/>
    <property type="match status" value="2"/>
</dbReference>
<feature type="compositionally biased region" description="Basic and acidic residues" evidence="3">
    <location>
        <begin position="356"/>
        <end position="376"/>
    </location>
</feature>
<feature type="domain" description="Pirin C-terminal" evidence="5">
    <location>
        <begin position="244"/>
        <end position="346"/>
    </location>
</feature>
<sequence length="376" mass="40646">MATMDRRTALGALAAGPVVAACSRAEPSPTRSDEAALALEDVVRDVAPLGFPWETLDPFLFCVHHDDAYPAGNERLGPAASLAGRAIGRDFAGKDGWRMYHGDEIPGFPQHPHRGFETVTLVRRGLVDHADSLGAAARYGRGDVQWLTAGRGVVHAEMFPLLDRGGPNPLELFQIWLNLPRADKLADPHFVMMWERTIPKQRARDAAGRGTELTVVAGAFGDLRPPAPPPRSWAARAESDVAIWTLKMAPGARFTLPAASPGANRALYFFRGSQLRVGARSVPAAHRIVLRDGAAALLENGADEAEILLLQGRPIGEPVAQHGPFVMTSAAEVQQAYADYRRTGFGGWPWPSDGPVHGREDGRFARYPDGRIDRAG</sequence>
<organism evidence="6 7">
    <name type="scientific">Sorangium cellulosum</name>
    <name type="common">Polyangium cellulosum</name>
    <dbReference type="NCBI Taxonomy" id="56"/>
    <lineage>
        <taxon>Bacteria</taxon>
        <taxon>Pseudomonadati</taxon>
        <taxon>Myxococcota</taxon>
        <taxon>Polyangia</taxon>
        <taxon>Polyangiales</taxon>
        <taxon>Polyangiaceae</taxon>
        <taxon>Sorangium</taxon>
    </lineage>
</organism>
<dbReference type="Pfam" id="PF05726">
    <property type="entry name" value="Pirin_C"/>
    <property type="match status" value="1"/>
</dbReference>
<feature type="region of interest" description="Disordered" evidence="3">
    <location>
        <begin position="351"/>
        <end position="376"/>
    </location>
</feature>
<dbReference type="EMBL" id="CP012670">
    <property type="protein sequence ID" value="AUX27118.1"/>
    <property type="molecule type" value="Genomic_DNA"/>
</dbReference>
<dbReference type="InterPro" id="IPR011051">
    <property type="entry name" value="RmlC_Cupin_sf"/>
</dbReference>
<evidence type="ECO:0000256" key="1">
    <source>
        <dbReference type="ARBA" id="ARBA00008416"/>
    </source>
</evidence>
<evidence type="ECO:0000313" key="6">
    <source>
        <dbReference type="EMBL" id="AUX27118.1"/>
    </source>
</evidence>
<dbReference type="CDD" id="cd02247">
    <property type="entry name" value="cupin_pirin_C"/>
    <property type="match status" value="1"/>
</dbReference>
<name>A0A4P2QCP3_SORCE</name>
<evidence type="ECO:0000259" key="4">
    <source>
        <dbReference type="Pfam" id="PF02678"/>
    </source>
</evidence>
<dbReference type="RefSeq" id="WP_129355184.1">
    <property type="nucleotide sequence ID" value="NZ_CP012670.1"/>
</dbReference>
<dbReference type="SUPFAM" id="SSF51182">
    <property type="entry name" value="RmlC-like cupins"/>
    <property type="match status" value="1"/>
</dbReference>
<dbReference type="CDD" id="cd02909">
    <property type="entry name" value="cupin_pirin_N"/>
    <property type="match status" value="1"/>
</dbReference>
<dbReference type="PANTHER" id="PTHR13903:SF8">
    <property type="entry name" value="PIRIN"/>
    <property type="match status" value="1"/>
</dbReference>
<comment type="similarity">
    <text evidence="1 2">Belongs to the pirin family.</text>
</comment>
<dbReference type="AlphaFoldDB" id="A0A4P2QCP3"/>
<dbReference type="PROSITE" id="PS51257">
    <property type="entry name" value="PROKAR_LIPOPROTEIN"/>
    <property type="match status" value="1"/>
</dbReference>
<feature type="domain" description="Pirin N-terminal" evidence="4">
    <location>
        <begin position="100"/>
        <end position="177"/>
    </location>
</feature>
<gene>
    <name evidence="6" type="ORF">SOCEGT47_076970</name>
</gene>
<dbReference type="InterPro" id="IPR014710">
    <property type="entry name" value="RmlC-like_jellyroll"/>
</dbReference>
<dbReference type="InterPro" id="IPR003829">
    <property type="entry name" value="Pirin_N_dom"/>
</dbReference>
<dbReference type="InterPro" id="IPR008778">
    <property type="entry name" value="Pirin_C_dom"/>
</dbReference>
<evidence type="ECO:0000256" key="3">
    <source>
        <dbReference type="SAM" id="MobiDB-lite"/>
    </source>
</evidence>
<evidence type="ECO:0000259" key="5">
    <source>
        <dbReference type="Pfam" id="PF05726"/>
    </source>
</evidence>
<dbReference type="Pfam" id="PF02678">
    <property type="entry name" value="Pirin"/>
    <property type="match status" value="1"/>
</dbReference>
<dbReference type="Proteomes" id="UP000295781">
    <property type="component" value="Chromosome"/>
</dbReference>
<dbReference type="OrthoDB" id="9780903at2"/>
<proteinExistence type="inferred from homology"/>
<evidence type="ECO:0000313" key="7">
    <source>
        <dbReference type="Proteomes" id="UP000295781"/>
    </source>
</evidence>
<dbReference type="PANTHER" id="PTHR13903">
    <property type="entry name" value="PIRIN-RELATED"/>
    <property type="match status" value="1"/>
</dbReference>
<dbReference type="InterPro" id="IPR012093">
    <property type="entry name" value="Pirin"/>
</dbReference>
<reference evidence="6 7" key="1">
    <citation type="submission" date="2015-09" db="EMBL/GenBank/DDBJ databases">
        <title>Sorangium comparison.</title>
        <authorList>
            <person name="Zaburannyi N."/>
            <person name="Bunk B."/>
            <person name="Overmann J."/>
            <person name="Mueller R."/>
        </authorList>
    </citation>
    <scope>NUCLEOTIDE SEQUENCE [LARGE SCALE GENOMIC DNA]</scope>
    <source>
        <strain evidence="6 7">So ceGT47</strain>
    </source>
</reference>
<dbReference type="InterPro" id="IPR006311">
    <property type="entry name" value="TAT_signal"/>
</dbReference>
<evidence type="ECO:0000256" key="2">
    <source>
        <dbReference type="RuleBase" id="RU003457"/>
    </source>
</evidence>
<accession>A0A4P2QCP3</accession>
<protein>
    <submittedName>
        <fullName evidence="6">Pirin</fullName>
    </submittedName>
</protein>
<dbReference type="PROSITE" id="PS51318">
    <property type="entry name" value="TAT"/>
    <property type="match status" value="1"/>
</dbReference>